<evidence type="ECO:0000256" key="8">
    <source>
        <dbReference type="ARBA" id="ARBA00022527"/>
    </source>
</evidence>
<dbReference type="SUPFAM" id="SSF49899">
    <property type="entry name" value="Concanavalin A-like lectins/glucanases"/>
    <property type="match status" value="1"/>
</dbReference>
<keyword evidence="13" id="KW-0547">Nucleotide-binding</keyword>
<feature type="transmembrane region" description="Helical" evidence="22">
    <location>
        <begin position="303"/>
        <end position="325"/>
    </location>
</feature>
<dbReference type="EMBL" id="PDCK01000040">
    <property type="protein sequence ID" value="PRQ49870.1"/>
    <property type="molecule type" value="Genomic_DNA"/>
</dbReference>
<dbReference type="FunFam" id="1.10.510.10:FF:000108">
    <property type="entry name" value="L-type lectin-domain containing receptor kinase S.4"/>
    <property type="match status" value="1"/>
</dbReference>
<feature type="signal peptide" evidence="23">
    <location>
        <begin position="1"/>
        <end position="34"/>
    </location>
</feature>
<dbReference type="CDD" id="cd06899">
    <property type="entry name" value="lectin_legume_LecRK_Arcelin_ConA"/>
    <property type="match status" value="1"/>
</dbReference>
<evidence type="ECO:0000256" key="20">
    <source>
        <dbReference type="ARBA" id="ARBA00047899"/>
    </source>
</evidence>
<dbReference type="PANTHER" id="PTHR27007">
    <property type="match status" value="1"/>
</dbReference>
<dbReference type="Pfam" id="PF00069">
    <property type="entry name" value="Pkinase"/>
    <property type="match status" value="1"/>
</dbReference>
<keyword evidence="15" id="KW-0067">ATP-binding</keyword>
<keyword evidence="14" id="KW-0418">Kinase</keyword>
<dbReference type="GO" id="GO:0002229">
    <property type="term" value="P:defense response to oomycetes"/>
    <property type="evidence" value="ECO:0007669"/>
    <property type="project" value="UniProtKB-ARBA"/>
</dbReference>
<dbReference type="GO" id="GO:0005886">
    <property type="term" value="C:plasma membrane"/>
    <property type="evidence" value="ECO:0007669"/>
    <property type="project" value="UniProtKB-SubCell"/>
</dbReference>
<evidence type="ECO:0000256" key="18">
    <source>
        <dbReference type="ARBA" id="ARBA00023170"/>
    </source>
</evidence>
<dbReference type="FunFam" id="2.60.120.200:FF:000086">
    <property type="entry name" value="L-type lectin-domain containing receptor kinase S.4"/>
    <property type="match status" value="1"/>
</dbReference>
<comment type="catalytic activity">
    <reaction evidence="20">
        <text>L-threonyl-[protein] + ATP = O-phospho-L-threonyl-[protein] + ADP + H(+)</text>
        <dbReference type="Rhea" id="RHEA:46608"/>
        <dbReference type="Rhea" id="RHEA-COMP:11060"/>
        <dbReference type="Rhea" id="RHEA-COMP:11605"/>
        <dbReference type="ChEBI" id="CHEBI:15378"/>
        <dbReference type="ChEBI" id="CHEBI:30013"/>
        <dbReference type="ChEBI" id="CHEBI:30616"/>
        <dbReference type="ChEBI" id="CHEBI:61977"/>
        <dbReference type="ChEBI" id="CHEBI:456216"/>
        <dbReference type="EC" id="2.7.11.1"/>
    </reaction>
</comment>
<evidence type="ECO:0000256" key="3">
    <source>
        <dbReference type="ARBA" id="ARBA00007606"/>
    </source>
</evidence>
<accession>A0A2P6RTW2</accession>
<proteinExistence type="inferred from homology"/>
<evidence type="ECO:0000256" key="14">
    <source>
        <dbReference type="ARBA" id="ARBA00022777"/>
    </source>
</evidence>
<evidence type="ECO:0000256" key="21">
    <source>
        <dbReference type="ARBA" id="ARBA00048679"/>
    </source>
</evidence>
<evidence type="ECO:0000256" key="15">
    <source>
        <dbReference type="ARBA" id="ARBA00022840"/>
    </source>
</evidence>
<dbReference type="PROSITE" id="PS00108">
    <property type="entry name" value="PROTEIN_KINASE_ST"/>
    <property type="match status" value="1"/>
</dbReference>
<evidence type="ECO:0000256" key="4">
    <source>
        <dbReference type="ARBA" id="ARBA00008536"/>
    </source>
</evidence>
<keyword evidence="17 22" id="KW-0472">Membrane</keyword>
<evidence type="ECO:0000256" key="6">
    <source>
        <dbReference type="ARBA" id="ARBA00012513"/>
    </source>
</evidence>
<comment type="similarity">
    <text evidence="4">In the N-terminal section; belongs to the leguminous lectin family.</text>
</comment>
<dbReference type="GO" id="GO:0042742">
    <property type="term" value="P:defense response to bacterium"/>
    <property type="evidence" value="ECO:0007669"/>
    <property type="project" value="UniProtKB-ARBA"/>
</dbReference>
<dbReference type="EC" id="2.7.11.1" evidence="6"/>
<evidence type="ECO:0000256" key="5">
    <source>
        <dbReference type="ARBA" id="ARBA00010217"/>
    </source>
</evidence>
<dbReference type="SUPFAM" id="SSF56112">
    <property type="entry name" value="Protein kinase-like (PK-like)"/>
    <property type="match status" value="1"/>
</dbReference>
<evidence type="ECO:0000256" key="1">
    <source>
        <dbReference type="ARBA" id="ARBA00004236"/>
    </source>
</evidence>
<comment type="caution">
    <text evidence="25">The sequence shown here is derived from an EMBL/GenBank/DDBJ whole genome shotgun (WGS) entry which is preliminary data.</text>
</comment>
<dbReference type="Gene3D" id="2.60.120.200">
    <property type="match status" value="1"/>
</dbReference>
<evidence type="ECO:0000256" key="9">
    <source>
        <dbReference type="ARBA" id="ARBA00022679"/>
    </source>
</evidence>
<evidence type="ECO:0000256" key="11">
    <source>
        <dbReference type="ARBA" id="ARBA00022729"/>
    </source>
</evidence>
<evidence type="ECO:0000256" key="16">
    <source>
        <dbReference type="ARBA" id="ARBA00022989"/>
    </source>
</evidence>
<evidence type="ECO:0000259" key="24">
    <source>
        <dbReference type="PROSITE" id="PS50011"/>
    </source>
</evidence>
<keyword evidence="9 25" id="KW-0808">Transferase</keyword>
<dbReference type="Proteomes" id="UP000238479">
    <property type="component" value="Chromosome 2"/>
</dbReference>
<feature type="domain" description="Protein kinase" evidence="24">
    <location>
        <begin position="364"/>
        <end position="641"/>
    </location>
</feature>
<keyword evidence="7" id="KW-1003">Cell membrane</keyword>
<evidence type="ECO:0000256" key="13">
    <source>
        <dbReference type="ARBA" id="ARBA00022741"/>
    </source>
</evidence>
<dbReference type="InterPro" id="IPR001220">
    <property type="entry name" value="Legume_lectin_dom"/>
</dbReference>
<dbReference type="PROSITE" id="PS50011">
    <property type="entry name" value="PROTEIN_KINASE_DOM"/>
    <property type="match status" value="1"/>
</dbReference>
<keyword evidence="26" id="KW-1185">Reference proteome</keyword>
<evidence type="ECO:0000256" key="22">
    <source>
        <dbReference type="SAM" id="Phobius"/>
    </source>
</evidence>
<evidence type="ECO:0000256" key="23">
    <source>
        <dbReference type="SAM" id="SignalP"/>
    </source>
</evidence>
<keyword evidence="16 22" id="KW-1133">Transmembrane helix</keyword>
<keyword evidence="8" id="KW-0723">Serine/threonine-protein kinase</keyword>
<feature type="chain" id="PRO_5015134015" description="non-specific serine/threonine protein kinase" evidence="23">
    <location>
        <begin position="35"/>
        <end position="703"/>
    </location>
</feature>
<dbReference type="SMART" id="SM00220">
    <property type="entry name" value="S_TKc"/>
    <property type="match status" value="1"/>
</dbReference>
<evidence type="ECO:0000256" key="12">
    <source>
        <dbReference type="ARBA" id="ARBA00022734"/>
    </source>
</evidence>
<reference evidence="25 26" key="1">
    <citation type="journal article" date="2018" name="Nat. Genet.">
        <title>The Rosa genome provides new insights in the design of modern roses.</title>
        <authorList>
            <person name="Bendahmane M."/>
        </authorList>
    </citation>
    <scope>NUCLEOTIDE SEQUENCE [LARGE SCALE GENOMIC DNA]</scope>
    <source>
        <strain evidence="26">cv. Old Blush</strain>
    </source>
</reference>
<keyword evidence="18" id="KW-0675">Receptor</keyword>
<comment type="catalytic activity">
    <reaction evidence="21">
        <text>L-seryl-[protein] + ATP = O-phospho-L-seryl-[protein] + ADP + H(+)</text>
        <dbReference type="Rhea" id="RHEA:17989"/>
        <dbReference type="Rhea" id="RHEA-COMP:9863"/>
        <dbReference type="Rhea" id="RHEA-COMP:11604"/>
        <dbReference type="ChEBI" id="CHEBI:15378"/>
        <dbReference type="ChEBI" id="CHEBI:29999"/>
        <dbReference type="ChEBI" id="CHEBI:30616"/>
        <dbReference type="ChEBI" id="CHEBI:83421"/>
        <dbReference type="ChEBI" id="CHEBI:456216"/>
        <dbReference type="EC" id="2.7.11.1"/>
    </reaction>
</comment>
<dbReference type="CDD" id="cd14066">
    <property type="entry name" value="STKc_IRAK"/>
    <property type="match status" value="1"/>
</dbReference>
<comment type="similarity">
    <text evidence="3">Belongs to the leguminous lectin family.</text>
</comment>
<keyword evidence="19" id="KW-0325">Glycoprotein</keyword>
<keyword evidence="11 23" id="KW-0732">Signal</keyword>
<dbReference type="GO" id="GO:0030246">
    <property type="term" value="F:carbohydrate binding"/>
    <property type="evidence" value="ECO:0007669"/>
    <property type="project" value="UniProtKB-KW"/>
</dbReference>
<dbReference type="Pfam" id="PF00139">
    <property type="entry name" value="Lectin_legB"/>
    <property type="match status" value="1"/>
</dbReference>
<dbReference type="Gene3D" id="1.10.510.10">
    <property type="entry name" value="Transferase(Phosphotransferase) domain 1"/>
    <property type="match status" value="1"/>
</dbReference>
<dbReference type="Gramene" id="PRQ49870">
    <property type="protein sequence ID" value="PRQ49870"/>
    <property type="gene ID" value="RchiOBHm_Chr2g0126741"/>
</dbReference>
<evidence type="ECO:0000256" key="17">
    <source>
        <dbReference type="ARBA" id="ARBA00023136"/>
    </source>
</evidence>
<dbReference type="FunFam" id="3.30.200.20:FF:000621">
    <property type="entry name" value="Putative L-type lectin-domain containing receptor kinase VII.2"/>
    <property type="match status" value="1"/>
</dbReference>
<dbReference type="InterPro" id="IPR013320">
    <property type="entry name" value="ConA-like_dom_sf"/>
</dbReference>
<evidence type="ECO:0000256" key="19">
    <source>
        <dbReference type="ARBA" id="ARBA00023180"/>
    </source>
</evidence>
<evidence type="ECO:0000256" key="10">
    <source>
        <dbReference type="ARBA" id="ARBA00022692"/>
    </source>
</evidence>
<evidence type="ECO:0000313" key="26">
    <source>
        <dbReference type="Proteomes" id="UP000238479"/>
    </source>
</evidence>
<dbReference type="AlphaFoldDB" id="A0A2P6RTW2"/>
<dbReference type="InterPro" id="IPR000719">
    <property type="entry name" value="Prot_kinase_dom"/>
</dbReference>
<protein>
    <recommendedName>
        <fullName evidence="6">non-specific serine/threonine protein kinase</fullName>
        <ecNumber evidence="6">2.7.11.1</ecNumber>
    </recommendedName>
</protein>
<dbReference type="GO" id="GO:0004674">
    <property type="term" value="F:protein serine/threonine kinase activity"/>
    <property type="evidence" value="ECO:0007669"/>
    <property type="project" value="UniProtKB-KW"/>
</dbReference>
<keyword evidence="10 22" id="KW-0812">Transmembrane</keyword>
<evidence type="ECO:0000256" key="7">
    <source>
        <dbReference type="ARBA" id="ARBA00022475"/>
    </source>
</evidence>
<comment type="subcellular location">
    <subcellularLocation>
        <location evidence="1">Cell membrane</location>
    </subcellularLocation>
    <subcellularLocation>
        <location evidence="2">Membrane</location>
        <topology evidence="2">Single-pass type I membrane protein</topology>
    </subcellularLocation>
</comment>
<dbReference type="InterPro" id="IPR008271">
    <property type="entry name" value="Ser/Thr_kinase_AS"/>
</dbReference>
<comment type="similarity">
    <text evidence="5">In the C-terminal section; belongs to the protein kinase superfamily. Ser/Thr protein kinase family.</text>
</comment>
<keyword evidence="12" id="KW-0430">Lectin</keyword>
<evidence type="ECO:0000313" key="25">
    <source>
        <dbReference type="EMBL" id="PRQ49870.1"/>
    </source>
</evidence>
<dbReference type="InterPro" id="IPR011009">
    <property type="entry name" value="Kinase-like_dom_sf"/>
</dbReference>
<gene>
    <name evidence="25" type="ORF">RchiOBHm_Chr2g0126741</name>
</gene>
<dbReference type="OrthoDB" id="1906651at2759"/>
<organism evidence="25 26">
    <name type="scientific">Rosa chinensis</name>
    <name type="common">China rose</name>
    <dbReference type="NCBI Taxonomy" id="74649"/>
    <lineage>
        <taxon>Eukaryota</taxon>
        <taxon>Viridiplantae</taxon>
        <taxon>Streptophyta</taxon>
        <taxon>Embryophyta</taxon>
        <taxon>Tracheophyta</taxon>
        <taxon>Spermatophyta</taxon>
        <taxon>Magnoliopsida</taxon>
        <taxon>eudicotyledons</taxon>
        <taxon>Gunneridae</taxon>
        <taxon>Pentapetalae</taxon>
        <taxon>rosids</taxon>
        <taxon>fabids</taxon>
        <taxon>Rosales</taxon>
        <taxon>Rosaceae</taxon>
        <taxon>Rosoideae</taxon>
        <taxon>Rosoideae incertae sedis</taxon>
        <taxon>Rosa</taxon>
    </lineage>
</organism>
<evidence type="ECO:0000256" key="2">
    <source>
        <dbReference type="ARBA" id="ARBA00004479"/>
    </source>
</evidence>
<sequence>MSSRPTLFLCLNISTILVLEITLILSCLSNSVSSTTEFVFNTNFNSTSLLLNGNATIQSSILSLTDESTFSMGRALYAQKVQTKLANSSSPIPFSTSFIFSLAPVQDLQPGHGFAFVFLPSSDLTGASSAQHLGLFNFTNNGDPNNSILGIEFDVFKNQEFEDPNNNHVGVDINSLTSIRSEAAGHWTSSEDGGNFKELKLNNGVNYQVWIDFQGSTINVTMAHAGVKKPQKPLISEVVDLSRVLLDEMYVGFSGATGALVESHRILAWSFSNSNFSIGDALVTQNLPSFVVSEAYVFGSKEFIIGISVGSVLVIWCGVLGYVLFVKTKRRKRDGETEDIEVWESEYWPHRIDYQEIRKATEGFSEKNVIGTGGIGKVYKGVLAGEEVAIKRISHEGEDGLREFLAEVSSLGRLKHRNLVGLRGWCKKEKGSLILVYDYMKNGSLDKRLFDCTETMMLSWEERIKVLKDVACGILYLHEGWEAKILHRDIKASNVLLDKDMNARLGDFGLARMHHPGELRGTTTQVVGTVGYMAPELVRTGRASAEIDVFGFGILILEVVCGRRPIEAGQPGLVDWVCTLMERGEMIHGLDERLKSAGGFSIEEVESFLRLGLLCAYPEPRGRPTMRQVMKVLEGATDISIDRSEGQEGEGIEVNLLQKMITTSMWSTYPLKLGGRGHPTFEDIKQSLGSSSLFGSDIIRVGR</sequence>
<dbReference type="OMA" id="CHEDSML"/>
<dbReference type="Gene3D" id="3.30.200.20">
    <property type="entry name" value="Phosphorylase Kinase, domain 1"/>
    <property type="match status" value="1"/>
</dbReference>
<dbReference type="GO" id="GO:0005524">
    <property type="term" value="F:ATP binding"/>
    <property type="evidence" value="ECO:0007669"/>
    <property type="project" value="UniProtKB-KW"/>
</dbReference>
<dbReference type="InterPro" id="IPR050528">
    <property type="entry name" value="L-type_Lectin-RKs"/>
</dbReference>
<name>A0A2P6RTW2_ROSCH</name>